<keyword evidence="1" id="KW-0479">Metal-binding</keyword>
<keyword evidence="4" id="KW-0325">Glycoprotein</keyword>
<dbReference type="GO" id="GO:0046872">
    <property type="term" value="F:metal ion binding"/>
    <property type="evidence" value="ECO:0007669"/>
    <property type="project" value="UniProtKB-KW"/>
</dbReference>
<evidence type="ECO:0000313" key="10">
    <source>
        <dbReference type="Proteomes" id="UP000823749"/>
    </source>
</evidence>
<dbReference type="SUPFAM" id="SSF49503">
    <property type="entry name" value="Cupredoxins"/>
    <property type="match status" value="1"/>
</dbReference>
<keyword evidence="10" id="KW-1185">Reference proteome</keyword>
<feature type="signal peptide" evidence="7">
    <location>
        <begin position="1"/>
        <end position="24"/>
    </location>
</feature>
<feature type="domain" description="Phytocyanin" evidence="8">
    <location>
        <begin position="26"/>
        <end position="130"/>
    </location>
</feature>
<comment type="caution">
    <text evidence="9">The sequence shown here is derived from an EMBL/GenBank/DDBJ whole genome shotgun (WGS) entry which is preliminary data.</text>
</comment>
<dbReference type="PANTHER" id="PTHR33021">
    <property type="entry name" value="BLUE COPPER PROTEIN"/>
    <property type="match status" value="1"/>
</dbReference>
<sequence>MAIKLKLLVVSFMVAAALLQGSEAVTSHVVLDTLGWIIPSGGAAAYVTWAATQTFAVGDILIFNYNTGAHDVAVVSSKTAYEGCTKTNPISTETTGPTNITLSTAGEHYYICTFGNHCDQGQKLAITVTANTTTSTPPPPGTTTASPPPPSNTTASPPPPSSAATPLATAALPMITLFSIVLAMLH</sequence>
<proteinExistence type="predicted"/>
<evidence type="ECO:0000256" key="4">
    <source>
        <dbReference type="ARBA" id="ARBA00023180"/>
    </source>
</evidence>
<dbReference type="InterPro" id="IPR003245">
    <property type="entry name" value="Phytocyanin_dom"/>
</dbReference>
<feature type="region of interest" description="Disordered" evidence="5">
    <location>
        <begin position="131"/>
        <end position="165"/>
    </location>
</feature>
<evidence type="ECO:0000259" key="8">
    <source>
        <dbReference type="PROSITE" id="PS51485"/>
    </source>
</evidence>
<keyword evidence="6" id="KW-1133">Transmembrane helix</keyword>
<dbReference type="PROSITE" id="PS00196">
    <property type="entry name" value="COPPER_BLUE"/>
    <property type="match status" value="1"/>
</dbReference>
<organism evidence="9 10">
    <name type="scientific">Rhododendron griersonianum</name>
    <dbReference type="NCBI Taxonomy" id="479676"/>
    <lineage>
        <taxon>Eukaryota</taxon>
        <taxon>Viridiplantae</taxon>
        <taxon>Streptophyta</taxon>
        <taxon>Embryophyta</taxon>
        <taxon>Tracheophyta</taxon>
        <taxon>Spermatophyta</taxon>
        <taxon>Magnoliopsida</taxon>
        <taxon>eudicotyledons</taxon>
        <taxon>Gunneridae</taxon>
        <taxon>Pentapetalae</taxon>
        <taxon>asterids</taxon>
        <taxon>Ericales</taxon>
        <taxon>Ericaceae</taxon>
        <taxon>Ericoideae</taxon>
        <taxon>Rhodoreae</taxon>
        <taxon>Rhododendron</taxon>
    </lineage>
</organism>
<keyword evidence="7" id="KW-0732">Signal</keyword>
<keyword evidence="6" id="KW-0472">Membrane</keyword>
<dbReference type="FunFam" id="2.60.40.420:FF:000034">
    <property type="entry name" value="Cupredoxin superfamily protein"/>
    <property type="match status" value="1"/>
</dbReference>
<dbReference type="GO" id="GO:0005886">
    <property type="term" value="C:plasma membrane"/>
    <property type="evidence" value="ECO:0007669"/>
    <property type="project" value="TreeGrafter"/>
</dbReference>
<evidence type="ECO:0000256" key="7">
    <source>
        <dbReference type="SAM" id="SignalP"/>
    </source>
</evidence>
<dbReference type="Proteomes" id="UP000823749">
    <property type="component" value="Chromosome 3"/>
</dbReference>
<gene>
    <name evidence="9" type="ORF">RHGRI_009106</name>
</gene>
<keyword evidence="3" id="KW-1015">Disulfide bond</keyword>
<dbReference type="PANTHER" id="PTHR33021:SF325">
    <property type="entry name" value="PHYTOCYANIN DOMAIN-CONTAINING PROTEIN"/>
    <property type="match status" value="1"/>
</dbReference>
<dbReference type="Pfam" id="PF02298">
    <property type="entry name" value="Cu_bind_like"/>
    <property type="match status" value="1"/>
</dbReference>
<keyword evidence="2" id="KW-0186">Copper</keyword>
<reference evidence="9" key="1">
    <citation type="submission" date="2020-08" db="EMBL/GenBank/DDBJ databases">
        <title>Plant Genome Project.</title>
        <authorList>
            <person name="Zhang R.-G."/>
        </authorList>
    </citation>
    <scope>NUCLEOTIDE SEQUENCE</scope>
    <source>
        <strain evidence="9">WSP0</strain>
        <tissue evidence="9">Leaf</tissue>
    </source>
</reference>
<accession>A0AAV6L447</accession>
<feature type="compositionally biased region" description="Pro residues" evidence="5">
    <location>
        <begin position="136"/>
        <end position="161"/>
    </location>
</feature>
<name>A0AAV6L447_9ERIC</name>
<dbReference type="EMBL" id="JACTNZ010000003">
    <property type="protein sequence ID" value="KAG5559456.1"/>
    <property type="molecule type" value="Genomic_DNA"/>
</dbReference>
<feature type="chain" id="PRO_5043450903" description="Phytocyanin domain-containing protein" evidence="7">
    <location>
        <begin position="25"/>
        <end position="186"/>
    </location>
</feature>
<dbReference type="InterPro" id="IPR008972">
    <property type="entry name" value="Cupredoxin"/>
</dbReference>
<protein>
    <recommendedName>
        <fullName evidence="8">Phytocyanin domain-containing protein</fullName>
    </recommendedName>
</protein>
<feature type="transmembrane region" description="Helical" evidence="6">
    <location>
        <begin position="163"/>
        <end position="185"/>
    </location>
</feature>
<evidence type="ECO:0000256" key="1">
    <source>
        <dbReference type="ARBA" id="ARBA00022723"/>
    </source>
</evidence>
<evidence type="ECO:0000256" key="2">
    <source>
        <dbReference type="ARBA" id="ARBA00023008"/>
    </source>
</evidence>
<evidence type="ECO:0000256" key="5">
    <source>
        <dbReference type="SAM" id="MobiDB-lite"/>
    </source>
</evidence>
<dbReference type="PROSITE" id="PS51485">
    <property type="entry name" value="PHYTOCYANIN"/>
    <property type="match status" value="1"/>
</dbReference>
<dbReference type="InterPro" id="IPR039391">
    <property type="entry name" value="Phytocyanin-like"/>
</dbReference>
<evidence type="ECO:0000313" key="9">
    <source>
        <dbReference type="EMBL" id="KAG5559456.1"/>
    </source>
</evidence>
<dbReference type="InterPro" id="IPR028871">
    <property type="entry name" value="BlueCu_1_BS"/>
</dbReference>
<evidence type="ECO:0000256" key="6">
    <source>
        <dbReference type="SAM" id="Phobius"/>
    </source>
</evidence>
<dbReference type="GO" id="GO:0009055">
    <property type="term" value="F:electron transfer activity"/>
    <property type="evidence" value="ECO:0007669"/>
    <property type="project" value="InterPro"/>
</dbReference>
<dbReference type="AlphaFoldDB" id="A0AAV6L447"/>
<evidence type="ECO:0000256" key="3">
    <source>
        <dbReference type="ARBA" id="ARBA00023157"/>
    </source>
</evidence>
<keyword evidence="6" id="KW-0812">Transmembrane</keyword>
<dbReference type="Gene3D" id="2.60.40.420">
    <property type="entry name" value="Cupredoxins - blue copper proteins"/>
    <property type="match status" value="1"/>
</dbReference>